<comment type="caution">
    <text evidence="1">The sequence shown here is derived from an EMBL/GenBank/DDBJ whole genome shotgun (WGS) entry which is preliminary data.</text>
</comment>
<proteinExistence type="predicted"/>
<dbReference type="EMBL" id="QKZR01000001">
    <property type="protein sequence ID" value="PZX43566.1"/>
    <property type="molecule type" value="Genomic_DNA"/>
</dbReference>
<accession>A0ABX5Q0N8</accession>
<keyword evidence="2" id="KW-1185">Reference proteome</keyword>
<organism evidence="1 2">
    <name type="scientific">Nonlabens dokdonensis</name>
    <dbReference type="NCBI Taxonomy" id="328515"/>
    <lineage>
        <taxon>Bacteria</taxon>
        <taxon>Pseudomonadati</taxon>
        <taxon>Bacteroidota</taxon>
        <taxon>Flavobacteriia</taxon>
        <taxon>Flavobacteriales</taxon>
        <taxon>Flavobacteriaceae</taxon>
        <taxon>Nonlabens</taxon>
    </lineage>
</organism>
<gene>
    <name evidence="1" type="ORF">LX97_00567</name>
</gene>
<evidence type="ECO:0000313" key="2">
    <source>
        <dbReference type="Proteomes" id="UP000248584"/>
    </source>
</evidence>
<protein>
    <submittedName>
        <fullName evidence="1">Uncharacterized protein</fullName>
    </submittedName>
</protein>
<name>A0ABX5Q0N8_9FLAO</name>
<dbReference type="Proteomes" id="UP000248584">
    <property type="component" value="Unassembled WGS sequence"/>
</dbReference>
<evidence type="ECO:0000313" key="1">
    <source>
        <dbReference type="EMBL" id="PZX43566.1"/>
    </source>
</evidence>
<dbReference type="RefSeq" id="WP_015361380.1">
    <property type="nucleotide sequence ID" value="NZ_QKZR01000001.1"/>
</dbReference>
<sequence length="141" mass="16931">METSNIEIYAHDSDVEVAHKINTMELHNWINHLTYVNRELKNLITFFNSQPTEIRLEREKVSQRFEMILVDNDVILSQLLSFKNTRTSIIECQDMQCDMSFIQEHEKCRRMYQFHIEKYRKLKDAFFAELQNNINKQALSA</sequence>
<reference evidence="1 2" key="1">
    <citation type="submission" date="2018-06" db="EMBL/GenBank/DDBJ databases">
        <title>Genomic Encyclopedia of Archaeal and Bacterial Type Strains, Phase II (KMG-II): from individual species to whole genera.</title>
        <authorList>
            <person name="Goeker M."/>
        </authorList>
    </citation>
    <scope>NUCLEOTIDE SEQUENCE [LARGE SCALE GENOMIC DNA]</scope>
    <source>
        <strain evidence="1 2">DSM 17205</strain>
    </source>
</reference>